<organism evidence="1 2">
    <name type="scientific">Naganishia cerealis</name>
    <dbReference type="NCBI Taxonomy" id="610337"/>
    <lineage>
        <taxon>Eukaryota</taxon>
        <taxon>Fungi</taxon>
        <taxon>Dikarya</taxon>
        <taxon>Basidiomycota</taxon>
        <taxon>Agaricomycotina</taxon>
        <taxon>Tremellomycetes</taxon>
        <taxon>Filobasidiales</taxon>
        <taxon>Filobasidiaceae</taxon>
        <taxon>Naganishia</taxon>
    </lineage>
</organism>
<sequence length="145" mass="16444">MEGHQIYNLHPEGYAVPVSQPGFVVQQNQVIPYTFETIPMEMTYFSRTSERASREQLAIAVMEHSGYQPIGVSETELVEMWSLLEDDGGPSAIQSDTQTYTTNTTHMANLSDGDARIEKWDNLPGRIFLAAQLFDRSLLKRLSRF</sequence>
<keyword evidence="2" id="KW-1185">Reference proteome</keyword>
<reference evidence="1" key="1">
    <citation type="submission" date="2023-04" db="EMBL/GenBank/DDBJ databases">
        <title>Draft Genome sequencing of Naganishia species isolated from polar environments using Oxford Nanopore Technology.</title>
        <authorList>
            <person name="Leo P."/>
            <person name="Venkateswaran K."/>
        </authorList>
    </citation>
    <scope>NUCLEOTIDE SEQUENCE</scope>
    <source>
        <strain evidence="1">MNA-CCFEE 5261</strain>
    </source>
</reference>
<evidence type="ECO:0000313" key="2">
    <source>
        <dbReference type="Proteomes" id="UP001241377"/>
    </source>
</evidence>
<proteinExistence type="predicted"/>
<protein>
    <submittedName>
        <fullName evidence="1">Uncharacterized protein</fullName>
    </submittedName>
</protein>
<dbReference type="Proteomes" id="UP001241377">
    <property type="component" value="Unassembled WGS sequence"/>
</dbReference>
<dbReference type="EMBL" id="JASBWR010000067">
    <property type="protein sequence ID" value="KAJ9100028.1"/>
    <property type="molecule type" value="Genomic_DNA"/>
</dbReference>
<evidence type="ECO:0000313" key="1">
    <source>
        <dbReference type="EMBL" id="KAJ9100028.1"/>
    </source>
</evidence>
<comment type="caution">
    <text evidence="1">The sequence shown here is derived from an EMBL/GenBank/DDBJ whole genome shotgun (WGS) entry which is preliminary data.</text>
</comment>
<name>A0ACC2VKV9_9TREE</name>
<accession>A0ACC2VKV9</accession>
<gene>
    <name evidence="1" type="ORF">QFC19_005846</name>
</gene>